<feature type="transmembrane region" description="Helical" evidence="1">
    <location>
        <begin position="165"/>
        <end position="185"/>
    </location>
</feature>
<evidence type="ECO:0000313" key="3">
    <source>
        <dbReference type="EMBL" id="KAJ8611471.1"/>
    </source>
</evidence>
<dbReference type="InterPro" id="IPR025197">
    <property type="entry name" value="DUF4116"/>
</dbReference>
<sequence>MIRWVLCLAAIPDLVTDILLTVIFALEGWKASFGFGVAVLVLSWRFGILYFGNSRPSSNFLTLYVPGLIIPSCTSRDALFADALSLYESRTTTFGRLAVILSFEIQIASSVWRRYPYLFFRAAYNLAARDEDRYFACATVACETVPHLIVQALTFASIRRKKPVFFFYASAFFSAVSVAKAVSFFPHPEEEEEKEEPANLFEEKEDEEMKKEVLLAAVQRDGALLRLASEFLKNDRDIVSAAVSHCGAALEHASENLRNDKTIVLIAVEQDGWAFLYASDDLKLDADVALAAIRHHGWALEHTDLKHNLIFVLAAVQQNASAIQYAPLKNEKNFAVAAVQRNSRAIDFLPDHLKQDPEIRRAAHHPL</sequence>
<feature type="domain" description="DUF4116" evidence="2">
    <location>
        <begin position="235"/>
        <end position="283"/>
    </location>
</feature>
<dbReference type="Proteomes" id="UP001230188">
    <property type="component" value="Unassembled WGS sequence"/>
</dbReference>
<proteinExistence type="predicted"/>
<dbReference type="EMBL" id="JAQMWT010000074">
    <property type="protein sequence ID" value="KAJ8611471.1"/>
    <property type="molecule type" value="Genomic_DNA"/>
</dbReference>
<accession>A0AAD7UMX1</accession>
<name>A0AAD7UMX1_9STRA</name>
<keyword evidence="4" id="KW-1185">Reference proteome</keyword>
<dbReference type="Pfam" id="PF13475">
    <property type="entry name" value="DUF4116"/>
    <property type="match status" value="2"/>
</dbReference>
<keyword evidence="1" id="KW-0812">Transmembrane</keyword>
<feature type="domain" description="DUF4116" evidence="2">
    <location>
        <begin position="311"/>
        <end position="354"/>
    </location>
</feature>
<dbReference type="AlphaFoldDB" id="A0AAD7UMX1"/>
<feature type="transmembrane region" description="Helical" evidence="1">
    <location>
        <begin position="5"/>
        <end position="26"/>
    </location>
</feature>
<evidence type="ECO:0000259" key="2">
    <source>
        <dbReference type="Pfam" id="PF13475"/>
    </source>
</evidence>
<reference evidence="3" key="1">
    <citation type="submission" date="2023-01" db="EMBL/GenBank/DDBJ databases">
        <title>Metagenome sequencing of chrysophaentin producing Chrysophaeum taylorii.</title>
        <authorList>
            <person name="Davison J."/>
            <person name="Bewley C."/>
        </authorList>
    </citation>
    <scope>NUCLEOTIDE SEQUENCE</scope>
    <source>
        <strain evidence="3">NIES-1699</strain>
    </source>
</reference>
<evidence type="ECO:0000313" key="4">
    <source>
        <dbReference type="Proteomes" id="UP001230188"/>
    </source>
</evidence>
<feature type="transmembrane region" description="Helical" evidence="1">
    <location>
        <begin position="32"/>
        <end position="51"/>
    </location>
</feature>
<keyword evidence="1" id="KW-1133">Transmembrane helix</keyword>
<gene>
    <name evidence="3" type="ORF">CTAYLR_005153</name>
</gene>
<organism evidence="3 4">
    <name type="scientific">Chrysophaeum taylorii</name>
    <dbReference type="NCBI Taxonomy" id="2483200"/>
    <lineage>
        <taxon>Eukaryota</taxon>
        <taxon>Sar</taxon>
        <taxon>Stramenopiles</taxon>
        <taxon>Ochrophyta</taxon>
        <taxon>Pelagophyceae</taxon>
        <taxon>Pelagomonadales</taxon>
        <taxon>Pelagomonadaceae</taxon>
        <taxon>Chrysophaeum</taxon>
    </lineage>
</organism>
<comment type="caution">
    <text evidence="3">The sequence shown here is derived from an EMBL/GenBank/DDBJ whole genome shotgun (WGS) entry which is preliminary data.</text>
</comment>
<protein>
    <recommendedName>
        <fullName evidence="2">DUF4116 domain-containing protein</fullName>
    </recommendedName>
</protein>
<keyword evidence="1" id="KW-0472">Membrane</keyword>
<evidence type="ECO:0000256" key="1">
    <source>
        <dbReference type="SAM" id="Phobius"/>
    </source>
</evidence>